<accession>A0A075V0L7</accession>
<dbReference type="eggNOG" id="COG1141">
    <property type="taxonomic scope" value="Bacteria"/>
</dbReference>
<dbReference type="Proteomes" id="UP000028492">
    <property type="component" value="Chromosome"/>
</dbReference>
<evidence type="ECO:0000313" key="8">
    <source>
        <dbReference type="EMBL" id="AIG78221.1"/>
    </source>
</evidence>
<comment type="cofactor">
    <cofactor evidence="1">
        <name>[3Fe-4S] cluster</name>
        <dbReference type="ChEBI" id="CHEBI:21137"/>
    </cofactor>
</comment>
<dbReference type="SUPFAM" id="SSF54862">
    <property type="entry name" value="4Fe-4S ferredoxins"/>
    <property type="match status" value="1"/>
</dbReference>
<proteinExistence type="predicted"/>
<dbReference type="HOGENOM" id="CLU_139698_6_1_11"/>
<protein>
    <recommendedName>
        <fullName evidence="10">Ferredoxin</fullName>
    </recommendedName>
</protein>
<evidence type="ECO:0000256" key="5">
    <source>
        <dbReference type="ARBA" id="ARBA00023004"/>
    </source>
</evidence>
<dbReference type="STRING" id="208439.AJAP_26870"/>
<keyword evidence="5" id="KW-0408">Iron</keyword>
<keyword evidence="2" id="KW-0813">Transport</keyword>
<keyword evidence="9" id="KW-1185">Reference proteome</keyword>
<dbReference type="Gene3D" id="3.30.70.20">
    <property type="match status" value="1"/>
</dbReference>
<gene>
    <name evidence="8" type="ORF">AJAP_26870</name>
</gene>
<dbReference type="InterPro" id="IPR051269">
    <property type="entry name" value="Fe-S_cluster_ET"/>
</dbReference>
<dbReference type="AlphaFoldDB" id="A0A075V0L7"/>
<evidence type="ECO:0000256" key="2">
    <source>
        <dbReference type="ARBA" id="ARBA00022448"/>
    </source>
</evidence>
<keyword evidence="3" id="KW-0479">Metal-binding</keyword>
<evidence type="ECO:0000256" key="3">
    <source>
        <dbReference type="ARBA" id="ARBA00022723"/>
    </source>
</evidence>
<dbReference type="EMBL" id="CP008953">
    <property type="protein sequence ID" value="AIG78221.1"/>
    <property type="molecule type" value="Genomic_DNA"/>
</dbReference>
<evidence type="ECO:0008006" key="10">
    <source>
        <dbReference type="Google" id="ProtNLM"/>
    </source>
</evidence>
<name>A0A075V0L7_9PSEU</name>
<reference evidence="8 9" key="1">
    <citation type="journal article" date="2014" name="J. Biotechnol.">
        <title>Complete genome sequence of the actinobacterium Amycolatopsis japonica MG417-CF17(T) (=DSM 44213T) producing (S,S)-N,N'-ethylenediaminedisuccinic acid.</title>
        <authorList>
            <person name="Stegmann E."/>
            <person name="Albersmeier A."/>
            <person name="Spohn M."/>
            <person name="Gert H."/>
            <person name="Weber T."/>
            <person name="Wohlleben W."/>
            <person name="Kalinowski J."/>
            <person name="Ruckert C."/>
        </authorList>
    </citation>
    <scope>NUCLEOTIDE SEQUENCE [LARGE SCALE GENOMIC DNA]</scope>
    <source>
        <strain evidence="9">MG417-CF17 (DSM 44213)</strain>
    </source>
</reference>
<dbReference type="PANTHER" id="PTHR36923:SF3">
    <property type="entry name" value="FERREDOXIN"/>
    <property type="match status" value="1"/>
</dbReference>
<dbReference type="GO" id="GO:0046872">
    <property type="term" value="F:metal ion binding"/>
    <property type="evidence" value="ECO:0007669"/>
    <property type="project" value="UniProtKB-KW"/>
</dbReference>
<evidence type="ECO:0000256" key="6">
    <source>
        <dbReference type="ARBA" id="ARBA00023014"/>
    </source>
</evidence>
<dbReference type="GO" id="GO:0051538">
    <property type="term" value="F:3 iron, 4 sulfur cluster binding"/>
    <property type="evidence" value="ECO:0007669"/>
    <property type="project" value="UniProtKB-KW"/>
</dbReference>
<evidence type="ECO:0000256" key="1">
    <source>
        <dbReference type="ARBA" id="ARBA00001927"/>
    </source>
</evidence>
<evidence type="ECO:0000256" key="4">
    <source>
        <dbReference type="ARBA" id="ARBA00022982"/>
    </source>
</evidence>
<keyword evidence="7" id="KW-0003">3Fe-4S</keyword>
<sequence length="63" mass="6863">MEIDVDRSLCEANAICVGFAPEVFDLDDDEELVLASDEVPQNQVERVTQAVASCPKNALLIRG</sequence>
<evidence type="ECO:0000256" key="7">
    <source>
        <dbReference type="ARBA" id="ARBA00023291"/>
    </source>
</evidence>
<organism evidence="8 9">
    <name type="scientific">Amycolatopsis japonica</name>
    <dbReference type="NCBI Taxonomy" id="208439"/>
    <lineage>
        <taxon>Bacteria</taxon>
        <taxon>Bacillati</taxon>
        <taxon>Actinomycetota</taxon>
        <taxon>Actinomycetes</taxon>
        <taxon>Pseudonocardiales</taxon>
        <taxon>Pseudonocardiaceae</taxon>
        <taxon>Amycolatopsis</taxon>
        <taxon>Amycolatopsis japonica group</taxon>
    </lineage>
</organism>
<dbReference type="Pfam" id="PF13459">
    <property type="entry name" value="Fer4_15"/>
    <property type="match status" value="1"/>
</dbReference>
<dbReference type="RefSeq" id="WP_038516236.1">
    <property type="nucleotide sequence ID" value="NZ_CP008953.1"/>
</dbReference>
<dbReference type="PANTHER" id="PTHR36923">
    <property type="entry name" value="FERREDOXIN"/>
    <property type="match status" value="1"/>
</dbReference>
<keyword evidence="6" id="KW-0411">Iron-sulfur</keyword>
<dbReference type="KEGG" id="aja:AJAP_26870"/>
<keyword evidence="4" id="KW-0249">Electron transport</keyword>
<evidence type="ECO:0000313" key="9">
    <source>
        <dbReference type="Proteomes" id="UP000028492"/>
    </source>
</evidence>